<dbReference type="VEuPathDB" id="VectorBase:GPPI025438"/>
<name>A0A1B0BC70_9MUSC</name>
<organism evidence="1 2">
    <name type="scientific">Glossina palpalis gambiensis</name>
    <dbReference type="NCBI Taxonomy" id="67801"/>
    <lineage>
        <taxon>Eukaryota</taxon>
        <taxon>Metazoa</taxon>
        <taxon>Ecdysozoa</taxon>
        <taxon>Arthropoda</taxon>
        <taxon>Hexapoda</taxon>
        <taxon>Insecta</taxon>
        <taxon>Pterygota</taxon>
        <taxon>Neoptera</taxon>
        <taxon>Endopterygota</taxon>
        <taxon>Diptera</taxon>
        <taxon>Brachycera</taxon>
        <taxon>Muscomorpha</taxon>
        <taxon>Hippoboscoidea</taxon>
        <taxon>Glossinidae</taxon>
        <taxon>Glossina</taxon>
    </lineage>
</organism>
<keyword evidence="2" id="KW-1185">Reference proteome</keyword>
<sequence length="150" mass="17151">MPIRIISFSSLSALTPAPTPPCCLITERMRNRETKPAIKNVVPMTRELWQFFEFFPLHFCDPDEPEPVCLRLPPPVDEVLPTESPRPEPEPPVEDEPELPVLSLLAAVAKDVDFAKKLGEEIRRRLPRLGKGHMHLIKRLFKFDFSNCSP</sequence>
<dbReference type="Proteomes" id="UP000092460">
    <property type="component" value="Unassembled WGS sequence"/>
</dbReference>
<dbReference type="AlphaFoldDB" id="A0A1B0BC70"/>
<evidence type="ECO:0000313" key="2">
    <source>
        <dbReference type="Proteomes" id="UP000092460"/>
    </source>
</evidence>
<dbReference type="EMBL" id="JXJN01011860">
    <property type="status" value="NOT_ANNOTATED_CDS"/>
    <property type="molecule type" value="Genomic_DNA"/>
</dbReference>
<accession>A0A1B0BC70</accession>
<proteinExistence type="predicted"/>
<protein>
    <submittedName>
        <fullName evidence="1">Uncharacterized protein</fullName>
    </submittedName>
</protein>
<reference evidence="2" key="1">
    <citation type="submission" date="2015-01" db="EMBL/GenBank/DDBJ databases">
        <authorList>
            <person name="Aksoy S."/>
            <person name="Warren W."/>
            <person name="Wilson R.K."/>
        </authorList>
    </citation>
    <scope>NUCLEOTIDE SEQUENCE [LARGE SCALE GENOMIC DNA]</scope>
    <source>
        <strain evidence="2">IAEA</strain>
    </source>
</reference>
<evidence type="ECO:0000313" key="1">
    <source>
        <dbReference type="EnsemblMetazoa" id="GPPI025438-PA"/>
    </source>
</evidence>
<dbReference type="EnsemblMetazoa" id="GPPI025438-RA">
    <property type="protein sequence ID" value="GPPI025438-PA"/>
    <property type="gene ID" value="GPPI025438"/>
</dbReference>
<reference evidence="1" key="2">
    <citation type="submission" date="2020-05" db="UniProtKB">
        <authorList>
            <consortium name="EnsemblMetazoa"/>
        </authorList>
    </citation>
    <scope>IDENTIFICATION</scope>
    <source>
        <strain evidence="1">IAEA</strain>
    </source>
</reference>